<dbReference type="EMBL" id="ML145122">
    <property type="protein sequence ID" value="TBU58663.1"/>
    <property type="molecule type" value="Genomic_DNA"/>
</dbReference>
<protein>
    <submittedName>
        <fullName evidence="1">Uncharacterized protein</fullName>
    </submittedName>
</protein>
<organism evidence="1 2">
    <name type="scientific">Dichomitus squalens</name>
    <dbReference type="NCBI Taxonomy" id="114155"/>
    <lineage>
        <taxon>Eukaryota</taxon>
        <taxon>Fungi</taxon>
        <taxon>Dikarya</taxon>
        <taxon>Basidiomycota</taxon>
        <taxon>Agaricomycotina</taxon>
        <taxon>Agaricomycetes</taxon>
        <taxon>Polyporales</taxon>
        <taxon>Polyporaceae</taxon>
        <taxon>Dichomitus</taxon>
    </lineage>
</organism>
<dbReference type="Proteomes" id="UP000292082">
    <property type="component" value="Unassembled WGS sequence"/>
</dbReference>
<gene>
    <name evidence="1" type="ORF">BD310DRAFT_926682</name>
</gene>
<proteinExistence type="predicted"/>
<name>A0A4Q9PVP9_9APHY</name>
<evidence type="ECO:0000313" key="2">
    <source>
        <dbReference type="Proteomes" id="UP000292082"/>
    </source>
</evidence>
<accession>A0A4Q9PVP9</accession>
<evidence type="ECO:0000313" key="1">
    <source>
        <dbReference type="EMBL" id="TBU58663.1"/>
    </source>
</evidence>
<sequence length="70" mass="7096">MGVAINVRSSLLSALSTCPASPSPQTGPSSASVFRLERPSCTLASPSSPVPSSCVTANEAIRSARAYICV</sequence>
<reference evidence="1 2" key="1">
    <citation type="submission" date="2019-01" db="EMBL/GenBank/DDBJ databases">
        <title>Draft genome sequences of three monokaryotic isolates of the white-rot basidiomycete fungus Dichomitus squalens.</title>
        <authorList>
            <consortium name="DOE Joint Genome Institute"/>
            <person name="Lopez S.C."/>
            <person name="Andreopoulos B."/>
            <person name="Pangilinan J."/>
            <person name="Lipzen A."/>
            <person name="Riley R."/>
            <person name="Ahrendt S."/>
            <person name="Ng V."/>
            <person name="Barry K."/>
            <person name="Daum C."/>
            <person name="Grigoriev I.V."/>
            <person name="Hilden K.S."/>
            <person name="Makela M.R."/>
            <person name="de Vries R.P."/>
        </authorList>
    </citation>
    <scope>NUCLEOTIDE SEQUENCE [LARGE SCALE GENOMIC DNA]</scope>
    <source>
        <strain evidence="1 2">CBS 464.89</strain>
    </source>
</reference>
<keyword evidence="2" id="KW-1185">Reference proteome</keyword>
<dbReference type="AlphaFoldDB" id="A0A4Q9PVP9"/>